<reference evidence="1 2" key="1">
    <citation type="submission" date="2014-04" db="EMBL/GenBank/DDBJ databases">
        <authorList>
            <consortium name="DOE Joint Genome Institute"/>
            <person name="Kuo A."/>
            <person name="Kohler A."/>
            <person name="Jargeat P."/>
            <person name="Nagy L.G."/>
            <person name="Floudas D."/>
            <person name="Copeland A."/>
            <person name="Barry K.W."/>
            <person name="Cichocki N."/>
            <person name="Veneault-Fourrey C."/>
            <person name="LaButti K."/>
            <person name="Lindquist E.A."/>
            <person name="Lipzen A."/>
            <person name="Lundell T."/>
            <person name="Morin E."/>
            <person name="Murat C."/>
            <person name="Sun H."/>
            <person name="Tunlid A."/>
            <person name="Henrissat B."/>
            <person name="Grigoriev I.V."/>
            <person name="Hibbett D.S."/>
            <person name="Martin F."/>
            <person name="Nordberg H.P."/>
            <person name="Cantor M.N."/>
            <person name="Hua S.X."/>
        </authorList>
    </citation>
    <scope>NUCLEOTIDE SEQUENCE [LARGE SCALE GENOMIC DNA]</scope>
    <source>
        <strain evidence="1 2">Ve08.2h10</strain>
    </source>
</reference>
<proteinExistence type="predicted"/>
<accession>A0A0D0E378</accession>
<gene>
    <name evidence="1" type="ORF">PAXRUDRAFT_11529</name>
</gene>
<keyword evidence="2" id="KW-1185">Reference proteome</keyword>
<evidence type="ECO:0000313" key="2">
    <source>
        <dbReference type="Proteomes" id="UP000054538"/>
    </source>
</evidence>
<dbReference type="Proteomes" id="UP000054538">
    <property type="component" value="Unassembled WGS sequence"/>
</dbReference>
<organism evidence="1 2">
    <name type="scientific">Paxillus rubicundulus Ve08.2h10</name>
    <dbReference type="NCBI Taxonomy" id="930991"/>
    <lineage>
        <taxon>Eukaryota</taxon>
        <taxon>Fungi</taxon>
        <taxon>Dikarya</taxon>
        <taxon>Basidiomycota</taxon>
        <taxon>Agaricomycotina</taxon>
        <taxon>Agaricomycetes</taxon>
        <taxon>Agaricomycetidae</taxon>
        <taxon>Boletales</taxon>
        <taxon>Paxilineae</taxon>
        <taxon>Paxillaceae</taxon>
        <taxon>Paxillus</taxon>
    </lineage>
</organism>
<dbReference type="AlphaFoldDB" id="A0A0D0E378"/>
<dbReference type="HOGENOM" id="CLU_1402864_0_0_1"/>
<reference evidence="2" key="2">
    <citation type="submission" date="2015-01" db="EMBL/GenBank/DDBJ databases">
        <title>Evolutionary Origins and Diversification of the Mycorrhizal Mutualists.</title>
        <authorList>
            <consortium name="DOE Joint Genome Institute"/>
            <consortium name="Mycorrhizal Genomics Consortium"/>
            <person name="Kohler A."/>
            <person name="Kuo A."/>
            <person name="Nagy L.G."/>
            <person name="Floudas D."/>
            <person name="Copeland A."/>
            <person name="Barry K.W."/>
            <person name="Cichocki N."/>
            <person name="Veneault-Fourrey C."/>
            <person name="LaButti K."/>
            <person name="Lindquist E.A."/>
            <person name="Lipzen A."/>
            <person name="Lundell T."/>
            <person name="Morin E."/>
            <person name="Murat C."/>
            <person name="Riley R."/>
            <person name="Ohm R."/>
            <person name="Sun H."/>
            <person name="Tunlid A."/>
            <person name="Henrissat B."/>
            <person name="Grigoriev I.V."/>
            <person name="Hibbett D.S."/>
            <person name="Martin F."/>
        </authorList>
    </citation>
    <scope>NUCLEOTIDE SEQUENCE [LARGE SCALE GENOMIC DNA]</scope>
    <source>
        <strain evidence="2">Ve08.2h10</strain>
    </source>
</reference>
<protein>
    <submittedName>
        <fullName evidence="1">Uncharacterized protein</fullName>
    </submittedName>
</protein>
<evidence type="ECO:0000313" key="1">
    <source>
        <dbReference type="EMBL" id="KIK95294.1"/>
    </source>
</evidence>
<sequence length="194" mass="20826">MAWQAVLSELKQTALLVSNCGPASDSILGVKYLTTQHSVDHWEELHALIHTIFGWGQDGGLLSAQSSQADFLIVCDFLKHFAEAEDCVGEGSCLAAMMPRMQTALELCRVAAHSNRDIPELPANKGKATEVLTAPNSTPVNSSSLQGSVEYVAVPDAQSSHGCKSNHGDSTDECEDNTDDEKLVALLCSLRELN</sequence>
<dbReference type="InParanoid" id="A0A0D0E378"/>
<dbReference type="OrthoDB" id="2671544at2759"/>
<name>A0A0D0E378_9AGAM</name>
<dbReference type="EMBL" id="KN825050">
    <property type="protein sequence ID" value="KIK95294.1"/>
    <property type="molecule type" value="Genomic_DNA"/>
</dbReference>